<feature type="compositionally biased region" description="Low complexity" evidence="1">
    <location>
        <begin position="390"/>
        <end position="443"/>
    </location>
</feature>
<dbReference type="Gene3D" id="3.40.50.410">
    <property type="entry name" value="von Willebrand factor, type A domain"/>
    <property type="match status" value="1"/>
</dbReference>
<dbReference type="Pfam" id="PF00092">
    <property type="entry name" value="VWA"/>
    <property type="match status" value="1"/>
</dbReference>
<keyword evidence="5" id="KW-1185">Reference proteome</keyword>
<dbReference type="Gene3D" id="3.10.100.10">
    <property type="entry name" value="Mannose-Binding Protein A, subunit A"/>
    <property type="match status" value="1"/>
</dbReference>
<organism evidence="5 6">
    <name type="scientific">Haemonchus contortus</name>
    <name type="common">Barber pole worm</name>
    <dbReference type="NCBI Taxonomy" id="6289"/>
    <lineage>
        <taxon>Eukaryota</taxon>
        <taxon>Metazoa</taxon>
        <taxon>Ecdysozoa</taxon>
        <taxon>Nematoda</taxon>
        <taxon>Chromadorea</taxon>
        <taxon>Rhabditida</taxon>
        <taxon>Rhabditina</taxon>
        <taxon>Rhabditomorpha</taxon>
        <taxon>Strongyloidea</taxon>
        <taxon>Trichostrongylidae</taxon>
        <taxon>Haemonchus</taxon>
    </lineage>
</organism>
<dbReference type="SUPFAM" id="SSF56436">
    <property type="entry name" value="C-type lectin-like"/>
    <property type="match status" value="1"/>
</dbReference>
<dbReference type="InterPro" id="IPR002035">
    <property type="entry name" value="VWF_A"/>
</dbReference>
<dbReference type="PANTHER" id="PTHR31024">
    <property type="entry name" value="C-TYPE LECTIN"/>
    <property type="match status" value="1"/>
</dbReference>
<dbReference type="PANTHER" id="PTHR31024:SF3">
    <property type="entry name" value="C-TYPE LECTIN-RELATED"/>
    <property type="match status" value="1"/>
</dbReference>
<dbReference type="PROSITE" id="PS50041">
    <property type="entry name" value="C_TYPE_LECTIN_2"/>
    <property type="match status" value="1"/>
</dbReference>
<feature type="domain" description="C-type lectin" evidence="3">
    <location>
        <begin position="662"/>
        <end position="777"/>
    </location>
</feature>
<accession>A0A7I4YDJ4</accession>
<dbReference type="SUPFAM" id="SSF53300">
    <property type="entry name" value="vWA-like"/>
    <property type="match status" value="1"/>
</dbReference>
<evidence type="ECO:0000259" key="4">
    <source>
        <dbReference type="PROSITE" id="PS50234"/>
    </source>
</evidence>
<dbReference type="SMART" id="SM00034">
    <property type="entry name" value="CLECT"/>
    <property type="match status" value="1"/>
</dbReference>
<dbReference type="OrthoDB" id="5862648at2759"/>
<dbReference type="WBParaSite" id="HCON_00088590-00002">
    <property type="protein sequence ID" value="HCON_00088590-00002"/>
    <property type="gene ID" value="HCON_00088590"/>
</dbReference>
<feature type="signal peptide" evidence="2">
    <location>
        <begin position="1"/>
        <end position="33"/>
    </location>
</feature>
<evidence type="ECO:0000313" key="5">
    <source>
        <dbReference type="Proteomes" id="UP000025227"/>
    </source>
</evidence>
<dbReference type="InterPro" id="IPR036465">
    <property type="entry name" value="vWFA_dom_sf"/>
</dbReference>
<dbReference type="InterPro" id="IPR016187">
    <property type="entry name" value="CTDL_fold"/>
</dbReference>
<keyword evidence="2" id="KW-0732">Signal</keyword>
<evidence type="ECO:0000259" key="3">
    <source>
        <dbReference type="PROSITE" id="PS50041"/>
    </source>
</evidence>
<dbReference type="Proteomes" id="UP000025227">
    <property type="component" value="Unplaced"/>
</dbReference>
<proteinExistence type="predicted"/>
<name>A0A7I4YDJ4_HAECO</name>
<evidence type="ECO:0000256" key="2">
    <source>
        <dbReference type="SAM" id="SignalP"/>
    </source>
</evidence>
<protein>
    <submittedName>
        <fullName evidence="6">VWFA domain-containing protein</fullName>
    </submittedName>
</protein>
<feature type="region of interest" description="Disordered" evidence="1">
    <location>
        <begin position="390"/>
        <end position="449"/>
    </location>
</feature>
<dbReference type="PROSITE" id="PS50234">
    <property type="entry name" value="VWFA"/>
    <property type="match status" value="1"/>
</dbReference>
<dbReference type="InterPro" id="IPR016186">
    <property type="entry name" value="C-type_lectin-like/link_sf"/>
</dbReference>
<feature type="domain" description="VWFA" evidence="4">
    <location>
        <begin position="463"/>
        <end position="641"/>
    </location>
</feature>
<evidence type="ECO:0000313" key="6">
    <source>
        <dbReference type="WBParaSite" id="HCON_00088590-00002"/>
    </source>
</evidence>
<dbReference type="SMART" id="SM00327">
    <property type="entry name" value="VWA"/>
    <property type="match status" value="1"/>
</dbReference>
<sequence>RRNRQMLSRTKRRMLRLILYALCLFEFIRTGHAKIQSCFVENNPKYSCKRRVIIAIDDVSDGLRKREVEFSITKSILRRLNIREDFVSVALATYGTNASMIYDFNNNRGQVCTNFLTLRSRGKEATEVTPSRKIRNFFYRIVTTIDVEDAQLILLAKDCDQKDVDIAGRLLKFNMDKGIVKRFSTAVINMGNSSFNNWYDNEKTNMRVNAMGDIDDIADYVSRFICGVLNHKIHSTTSQYTGKLCQRSLGHICTNASMTYEFNNNRGQVCTNLLTLRSRGKEATEVTPSRKIRNFLYRIVTTIDVEDALLILLVKDCDQKDVDIAGRLLKFNMDKGIVKRFSTAVINMGNSSFNNWYDNEKTNMRVNAMGDIDDIADYVSRFICDTPITTTPSHHTTPASTPTSSSTQPSTTPRFLTSTSTPRRTSSTSTSTSSSPSVPTNTPAPVVRTSSECECVPKTIWLDVFLLMEAGVFMGSNGIASATDYIVSAFAKMTVGQAEQFQTRLGVIRYASNVDLIADLDVYTSKEDLLDLDILPLNETETNIEGAIRMARERFESTSHRAAARKVIIIVGSTYREAVLNNPLKVAEQFRAEGGIIITIEYVQEHEKSVPMLRKLASPNYSLINYKDGKQLHAQELRQLLCEANCFCKKKWIPYNTDWQAPQGGCYYPFLIPSMQMLANRTCYRKNDGVLAIDEDSNKNAFLMSLFPPKTKFWLGLQLKGSQWLWQDGRPADKFTKWAKDHPKIGMGKCVYMEQYTESKSAWFSDYCDNDHYHICQTKPCDSSKYCAVGFSNDELDI</sequence>
<dbReference type="CDD" id="cd00037">
    <property type="entry name" value="CLECT"/>
    <property type="match status" value="1"/>
</dbReference>
<evidence type="ECO:0000256" key="1">
    <source>
        <dbReference type="SAM" id="MobiDB-lite"/>
    </source>
</evidence>
<reference evidence="6" key="1">
    <citation type="submission" date="2020-12" db="UniProtKB">
        <authorList>
            <consortium name="WormBaseParasite"/>
        </authorList>
    </citation>
    <scope>IDENTIFICATION</scope>
    <source>
        <strain evidence="6">MHco3</strain>
    </source>
</reference>
<dbReference type="Pfam" id="PF00059">
    <property type="entry name" value="Lectin_C"/>
    <property type="match status" value="1"/>
</dbReference>
<dbReference type="AlphaFoldDB" id="A0A7I4YDJ4"/>
<dbReference type="InterPro" id="IPR001304">
    <property type="entry name" value="C-type_lectin-like"/>
</dbReference>
<feature type="chain" id="PRO_5029910542" evidence="2">
    <location>
        <begin position="34"/>
        <end position="798"/>
    </location>
</feature>